<reference evidence="2" key="1">
    <citation type="submission" date="2020-08" db="EMBL/GenBank/DDBJ databases">
        <title>Multicomponent nature underlies the extraordinary mechanical properties of spider dragline silk.</title>
        <authorList>
            <person name="Kono N."/>
            <person name="Nakamura H."/>
            <person name="Mori M."/>
            <person name="Yoshida Y."/>
            <person name="Ohtoshi R."/>
            <person name="Malay A.D."/>
            <person name="Moran D.A.P."/>
            <person name="Tomita M."/>
            <person name="Numata K."/>
            <person name="Arakawa K."/>
        </authorList>
    </citation>
    <scope>NUCLEOTIDE SEQUENCE</scope>
</reference>
<proteinExistence type="predicted"/>
<evidence type="ECO:0000313" key="3">
    <source>
        <dbReference type="Proteomes" id="UP000886998"/>
    </source>
</evidence>
<evidence type="ECO:0000256" key="1">
    <source>
        <dbReference type="SAM" id="MobiDB-lite"/>
    </source>
</evidence>
<feature type="region of interest" description="Disordered" evidence="1">
    <location>
        <begin position="1"/>
        <end position="69"/>
    </location>
</feature>
<dbReference type="AlphaFoldDB" id="A0A8X7CE43"/>
<accession>A0A8X7CE43</accession>
<keyword evidence="3" id="KW-1185">Reference proteome</keyword>
<comment type="caution">
    <text evidence="2">The sequence shown here is derived from an EMBL/GenBank/DDBJ whole genome shotgun (WGS) entry which is preliminary data.</text>
</comment>
<dbReference type="EMBL" id="BMAV01014652">
    <property type="protein sequence ID" value="GFY63186.1"/>
    <property type="molecule type" value="Genomic_DNA"/>
</dbReference>
<dbReference type="Proteomes" id="UP000886998">
    <property type="component" value="Unassembled WGS sequence"/>
</dbReference>
<feature type="compositionally biased region" description="Polar residues" evidence="1">
    <location>
        <begin position="35"/>
        <end position="56"/>
    </location>
</feature>
<organism evidence="2 3">
    <name type="scientific">Trichonephila inaurata madagascariensis</name>
    <dbReference type="NCBI Taxonomy" id="2747483"/>
    <lineage>
        <taxon>Eukaryota</taxon>
        <taxon>Metazoa</taxon>
        <taxon>Ecdysozoa</taxon>
        <taxon>Arthropoda</taxon>
        <taxon>Chelicerata</taxon>
        <taxon>Arachnida</taxon>
        <taxon>Araneae</taxon>
        <taxon>Araneomorphae</taxon>
        <taxon>Entelegynae</taxon>
        <taxon>Araneoidea</taxon>
        <taxon>Nephilidae</taxon>
        <taxon>Trichonephila</taxon>
        <taxon>Trichonephila inaurata</taxon>
    </lineage>
</organism>
<sequence length="69" mass="7411">MTSKTGPKNWPFAKGHSGDSWKGPKSSVVLKTRTGKNATTHSKLNPDPNDSSSVLQVSRHGRGIKAPEK</sequence>
<protein>
    <submittedName>
        <fullName evidence="2">Uncharacterized protein</fullName>
    </submittedName>
</protein>
<name>A0A8X7CE43_9ARAC</name>
<evidence type="ECO:0000313" key="2">
    <source>
        <dbReference type="EMBL" id="GFY63186.1"/>
    </source>
</evidence>
<gene>
    <name evidence="2" type="ORF">TNIN_115811</name>
</gene>